<dbReference type="Pfam" id="PF19054">
    <property type="entry name" value="DUF5753"/>
    <property type="match status" value="1"/>
</dbReference>
<accession>A0A7Y9XJS8</accession>
<dbReference type="Gene3D" id="1.10.260.40">
    <property type="entry name" value="lambda repressor-like DNA-binding domains"/>
    <property type="match status" value="1"/>
</dbReference>
<name>A0A7Y9XJS8_9ACTN</name>
<dbReference type="CDD" id="cd00093">
    <property type="entry name" value="HTH_XRE"/>
    <property type="match status" value="1"/>
</dbReference>
<dbReference type="InterPro" id="IPR010982">
    <property type="entry name" value="Lambda_DNA-bd_dom_sf"/>
</dbReference>
<gene>
    <name evidence="2" type="ORF">HNR06_005327</name>
</gene>
<dbReference type="PROSITE" id="PS50943">
    <property type="entry name" value="HTH_CROC1"/>
    <property type="match status" value="1"/>
</dbReference>
<sequence>MQRPHSPTLRRRRLSAELKRARADAKLTSTQAIKALGWAAGKLSQIENAETQKVKPDDLDKMLELYKISDPAKREALHALAQDAKVRGWWSKYREVFGPQSLPDFEAEASAIRTFEGLVIPGLLQTPDYARAVFQGGRYTSTEESERRVKARMGRRDILTQFKPASLRVVLDEAALHRVVGSAEVMAEQLRHLLHMAKLPNIDLQVVPFGSGAHAAFVAPFSILDFPDPLDASIVFVDTASGGLFLEESDEVEAHSVTFGDVQGSAMSAARSAGVITEVLEALESKP</sequence>
<proteinExistence type="predicted"/>
<comment type="caution">
    <text evidence="2">The sequence shown here is derived from an EMBL/GenBank/DDBJ whole genome shotgun (WGS) entry which is preliminary data.</text>
</comment>
<organism evidence="2 3">
    <name type="scientific">Nocardiopsis sinuspersici</name>
    <dbReference type="NCBI Taxonomy" id="501010"/>
    <lineage>
        <taxon>Bacteria</taxon>
        <taxon>Bacillati</taxon>
        <taxon>Actinomycetota</taxon>
        <taxon>Actinomycetes</taxon>
        <taxon>Streptosporangiales</taxon>
        <taxon>Nocardiopsidaceae</taxon>
        <taxon>Nocardiopsis</taxon>
    </lineage>
</organism>
<evidence type="ECO:0000313" key="3">
    <source>
        <dbReference type="Proteomes" id="UP000584931"/>
    </source>
</evidence>
<evidence type="ECO:0000259" key="1">
    <source>
        <dbReference type="PROSITE" id="PS50943"/>
    </source>
</evidence>
<dbReference type="Proteomes" id="UP000584931">
    <property type="component" value="Unassembled WGS sequence"/>
</dbReference>
<protein>
    <submittedName>
        <fullName evidence="2">Transcriptional regulator with XRE-family HTH domain</fullName>
    </submittedName>
</protein>
<dbReference type="AlphaFoldDB" id="A0A7Y9XJS8"/>
<dbReference type="Pfam" id="PF13560">
    <property type="entry name" value="HTH_31"/>
    <property type="match status" value="1"/>
</dbReference>
<dbReference type="EMBL" id="JACCHL010000001">
    <property type="protein sequence ID" value="NYH55738.1"/>
    <property type="molecule type" value="Genomic_DNA"/>
</dbReference>
<dbReference type="InterPro" id="IPR043917">
    <property type="entry name" value="DUF5753"/>
</dbReference>
<dbReference type="InterPro" id="IPR001387">
    <property type="entry name" value="Cro/C1-type_HTH"/>
</dbReference>
<dbReference type="GO" id="GO:0003677">
    <property type="term" value="F:DNA binding"/>
    <property type="evidence" value="ECO:0007669"/>
    <property type="project" value="InterPro"/>
</dbReference>
<dbReference type="SUPFAM" id="SSF47413">
    <property type="entry name" value="lambda repressor-like DNA-binding domains"/>
    <property type="match status" value="1"/>
</dbReference>
<evidence type="ECO:0000313" key="2">
    <source>
        <dbReference type="EMBL" id="NYH55738.1"/>
    </source>
</evidence>
<reference evidence="2 3" key="1">
    <citation type="submission" date="2020-07" db="EMBL/GenBank/DDBJ databases">
        <title>Sequencing the genomes of 1000 actinobacteria strains.</title>
        <authorList>
            <person name="Klenk H.-P."/>
        </authorList>
    </citation>
    <scope>NUCLEOTIDE SEQUENCE [LARGE SCALE GENOMIC DNA]</scope>
    <source>
        <strain evidence="2 3">DSM 45278</strain>
    </source>
</reference>
<feature type="domain" description="HTH cro/C1-type" evidence="1">
    <location>
        <begin position="18"/>
        <end position="74"/>
    </location>
</feature>
<dbReference type="RefSeq" id="WP_179811713.1">
    <property type="nucleotide sequence ID" value="NZ_JACCHL010000001.1"/>
</dbReference>